<keyword evidence="2" id="KW-1185">Reference proteome</keyword>
<sequence length="107" mass="12824">MIGVPFSLLPFFWVSKRKEVAQRAKPVINHKEKHDLTVKEKLYFLPFGKCKRKEVANGEIRYQLRIKKQFNDKTKTLLLFIRERKRKYVAQRAKLVINPNEKQQSPK</sequence>
<dbReference type="EMBL" id="LR134167">
    <property type="protein sequence ID" value="VEB25196.1"/>
    <property type="molecule type" value="Genomic_DNA"/>
</dbReference>
<evidence type="ECO:0000313" key="2">
    <source>
        <dbReference type="Proteomes" id="UP000268198"/>
    </source>
</evidence>
<dbReference type="KEGG" id="avt:NCTC3438_02068"/>
<gene>
    <name evidence="1" type="ORF">NCTC3438_02068</name>
</gene>
<reference evidence="1 2" key="1">
    <citation type="submission" date="2018-12" db="EMBL/GenBank/DDBJ databases">
        <authorList>
            <consortium name="Pathogen Informatics"/>
        </authorList>
    </citation>
    <scope>NUCLEOTIDE SEQUENCE [LARGE SCALE GENOMIC DNA]</scope>
    <source>
        <strain evidence="1 2">NCTC3438</strain>
    </source>
</reference>
<protein>
    <submittedName>
        <fullName evidence="1">Uncharacterized protein</fullName>
    </submittedName>
</protein>
<proteinExistence type="predicted"/>
<dbReference type="AlphaFoldDB" id="A0A447ST90"/>
<organism evidence="1 2">
    <name type="scientific">Avibacterium volantium</name>
    <name type="common">Pasteurella volantium</name>
    <dbReference type="NCBI Taxonomy" id="762"/>
    <lineage>
        <taxon>Bacteria</taxon>
        <taxon>Pseudomonadati</taxon>
        <taxon>Pseudomonadota</taxon>
        <taxon>Gammaproteobacteria</taxon>
        <taxon>Pasteurellales</taxon>
        <taxon>Pasteurellaceae</taxon>
        <taxon>Avibacterium</taxon>
    </lineage>
</organism>
<dbReference type="RefSeq" id="WP_164550737.1">
    <property type="nucleotide sequence ID" value="NZ_LR134167.1"/>
</dbReference>
<name>A0A447ST90_AVIVO</name>
<accession>A0A447ST90</accession>
<dbReference type="Proteomes" id="UP000268198">
    <property type="component" value="Chromosome"/>
</dbReference>
<evidence type="ECO:0000313" key="1">
    <source>
        <dbReference type="EMBL" id="VEB25196.1"/>
    </source>
</evidence>